<evidence type="ECO:0000256" key="2">
    <source>
        <dbReference type="ARBA" id="ARBA00022603"/>
    </source>
</evidence>
<comment type="catalytic activity">
    <reaction evidence="5">
        <text>L-glutaminyl-[peptide chain release factor] + S-adenosyl-L-methionine = N(5)-methyl-L-glutaminyl-[peptide chain release factor] + S-adenosyl-L-homocysteine + H(+)</text>
        <dbReference type="Rhea" id="RHEA:42896"/>
        <dbReference type="Rhea" id="RHEA-COMP:10271"/>
        <dbReference type="Rhea" id="RHEA-COMP:10272"/>
        <dbReference type="ChEBI" id="CHEBI:15378"/>
        <dbReference type="ChEBI" id="CHEBI:30011"/>
        <dbReference type="ChEBI" id="CHEBI:57856"/>
        <dbReference type="ChEBI" id="CHEBI:59789"/>
        <dbReference type="ChEBI" id="CHEBI:61891"/>
        <dbReference type="EC" id="2.1.1.297"/>
    </reaction>
</comment>
<dbReference type="EMBL" id="VFSY01000025">
    <property type="protein sequence ID" value="TPI01574.1"/>
    <property type="molecule type" value="Genomic_DNA"/>
</dbReference>
<accession>A0A502M7E1</accession>
<dbReference type="RefSeq" id="WP_140701187.1">
    <property type="nucleotide sequence ID" value="NZ_VFSY01000025.1"/>
</dbReference>
<keyword evidence="2 7" id="KW-0489">Methyltransferase</keyword>
<evidence type="ECO:0000259" key="6">
    <source>
        <dbReference type="Pfam" id="PF05175"/>
    </source>
</evidence>
<evidence type="ECO:0000256" key="5">
    <source>
        <dbReference type="ARBA" id="ARBA00048391"/>
    </source>
</evidence>
<dbReference type="InterPro" id="IPR029063">
    <property type="entry name" value="SAM-dependent_MTases_sf"/>
</dbReference>
<dbReference type="CDD" id="cd02440">
    <property type="entry name" value="AdoMet_MTases"/>
    <property type="match status" value="1"/>
</dbReference>
<dbReference type="InterPro" id="IPR050320">
    <property type="entry name" value="N5-glutamine_MTase"/>
</dbReference>
<evidence type="ECO:0000256" key="4">
    <source>
        <dbReference type="ARBA" id="ARBA00022691"/>
    </source>
</evidence>
<dbReference type="GO" id="GO:0003676">
    <property type="term" value="F:nucleic acid binding"/>
    <property type="evidence" value="ECO:0007669"/>
    <property type="project" value="InterPro"/>
</dbReference>
<dbReference type="EC" id="2.1.1.297" evidence="1"/>
<dbReference type="PANTHER" id="PTHR18895">
    <property type="entry name" value="HEMK METHYLTRANSFERASE"/>
    <property type="match status" value="1"/>
</dbReference>
<dbReference type="Pfam" id="PF05175">
    <property type="entry name" value="MTS"/>
    <property type="match status" value="1"/>
</dbReference>
<dbReference type="NCBIfam" id="TIGR03534">
    <property type="entry name" value="RF_mod_PrmC"/>
    <property type="match status" value="1"/>
</dbReference>
<dbReference type="Proteomes" id="UP000317904">
    <property type="component" value="Unassembled WGS sequence"/>
</dbReference>
<evidence type="ECO:0000313" key="8">
    <source>
        <dbReference type="Proteomes" id="UP000317904"/>
    </source>
</evidence>
<dbReference type="SUPFAM" id="SSF53335">
    <property type="entry name" value="S-adenosyl-L-methionine-dependent methyltransferases"/>
    <property type="match status" value="1"/>
</dbReference>
<dbReference type="PANTHER" id="PTHR18895:SF74">
    <property type="entry name" value="MTRF1L RELEASE FACTOR GLUTAMINE METHYLTRANSFERASE"/>
    <property type="match status" value="1"/>
</dbReference>
<evidence type="ECO:0000256" key="1">
    <source>
        <dbReference type="ARBA" id="ARBA00012771"/>
    </source>
</evidence>
<dbReference type="GO" id="GO:0102559">
    <property type="term" value="F:peptide chain release factor N(5)-glutamine methyltransferase activity"/>
    <property type="evidence" value="ECO:0007669"/>
    <property type="project" value="UniProtKB-EC"/>
</dbReference>
<keyword evidence="3 7" id="KW-0808">Transferase</keyword>
<comment type="caution">
    <text evidence="7">The sequence shown here is derived from an EMBL/GenBank/DDBJ whole genome shotgun (WGS) entry which is preliminary data.</text>
</comment>
<dbReference type="InterPro" id="IPR019874">
    <property type="entry name" value="RF_methyltr_PrmC"/>
</dbReference>
<dbReference type="InterPro" id="IPR007848">
    <property type="entry name" value="Small_mtfrase_dom"/>
</dbReference>
<dbReference type="NCBIfam" id="TIGR00536">
    <property type="entry name" value="hemK_fam"/>
    <property type="match status" value="1"/>
</dbReference>
<organism evidence="7 8">
    <name type="scientific">Mycoplasma struthionis</name>
    <dbReference type="NCBI Taxonomy" id="538220"/>
    <lineage>
        <taxon>Bacteria</taxon>
        <taxon>Bacillati</taxon>
        <taxon>Mycoplasmatota</taxon>
        <taxon>Mollicutes</taxon>
        <taxon>Mycoplasmataceae</taxon>
        <taxon>Mycoplasma</taxon>
    </lineage>
</organism>
<dbReference type="GO" id="GO:0032259">
    <property type="term" value="P:methylation"/>
    <property type="evidence" value="ECO:0007669"/>
    <property type="project" value="UniProtKB-KW"/>
</dbReference>
<evidence type="ECO:0000313" key="7">
    <source>
        <dbReference type="EMBL" id="TPI01574.1"/>
    </source>
</evidence>
<evidence type="ECO:0000256" key="3">
    <source>
        <dbReference type="ARBA" id="ARBA00022679"/>
    </source>
</evidence>
<dbReference type="Gene3D" id="3.40.50.150">
    <property type="entry name" value="Vaccinia Virus protein VP39"/>
    <property type="match status" value="1"/>
</dbReference>
<reference evidence="7 8" key="1">
    <citation type="submission" date="2019-06" db="EMBL/GenBank/DDBJ databases">
        <title>A comparative genomics study of ostrich specific Mycoplasmas.</title>
        <authorList>
            <person name="Botes A."/>
            <person name="Nel T."/>
        </authorList>
    </citation>
    <scope>NUCLEOTIDE SEQUENCE [LARGE SCALE GENOMIC DNA]</scope>
    <source>
        <strain evidence="7 8">Ms01</strain>
    </source>
</reference>
<keyword evidence="4" id="KW-0949">S-adenosyl-L-methionine</keyword>
<sequence>MIDKTVLLREKERYDLPLTISKKELKLLKKDFPVQKIIGYQEMQNVWINLKYKVLIPRYETEELILESYKYINKNSKVLDLGCGSGFIGLAIKKNTDALVTLVDIDNQAIKQTKYNAKLNNLNVRIIKSNWFKKLNEKYDVIVSNPPYLFIKNKFDKSLKYEPKRALFAKEKGLREYKNILQKAYDYLNDNGTILFEIDEYSALWFKNNYSKIQILKDINNKNRIAILKKEDLLNKN</sequence>
<protein>
    <recommendedName>
        <fullName evidence="1">peptide chain release factor N(5)-glutamine methyltransferase</fullName>
        <ecNumber evidence="1">2.1.1.297</ecNumber>
    </recommendedName>
</protein>
<proteinExistence type="predicted"/>
<dbReference type="InterPro" id="IPR002052">
    <property type="entry name" value="DNA_methylase_N6_adenine_CS"/>
</dbReference>
<dbReference type="InterPro" id="IPR004556">
    <property type="entry name" value="HemK-like"/>
</dbReference>
<dbReference type="AlphaFoldDB" id="A0A502M7E1"/>
<dbReference type="PROSITE" id="PS00092">
    <property type="entry name" value="N6_MTASE"/>
    <property type="match status" value="1"/>
</dbReference>
<name>A0A502M7E1_9MOLU</name>
<feature type="domain" description="Methyltransferase small" evidence="6">
    <location>
        <begin position="74"/>
        <end position="148"/>
    </location>
</feature>
<gene>
    <name evidence="7" type="primary">prmC</name>
    <name evidence="7" type="ORF">FJM01_02320</name>
</gene>